<keyword evidence="2" id="KW-1185">Reference proteome</keyword>
<evidence type="ECO:0000313" key="1">
    <source>
        <dbReference type="EMBL" id="GFR91607.1"/>
    </source>
</evidence>
<evidence type="ECO:0000313" key="2">
    <source>
        <dbReference type="Proteomes" id="UP000762676"/>
    </source>
</evidence>
<name>A0AAV4H257_9GAST</name>
<reference evidence="1 2" key="1">
    <citation type="journal article" date="2021" name="Elife">
        <title>Chloroplast acquisition without the gene transfer in kleptoplastic sea slugs, Plakobranchus ocellatus.</title>
        <authorList>
            <person name="Maeda T."/>
            <person name="Takahashi S."/>
            <person name="Yoshida T."/>
            <person name="Shimamura S."/>
            <person name="Takaki Y."/>
            <person name="Nagai Y."/>
            <person name="Toyoda A."/>
            <person name="Suzuki Y."/>
            <person name="Arimoto A."/>
            <person name="Ishii H."/>
            <person name="Satoh N."/>
            <person name="Nishiyama T."/>
            <person name="Hasebe M."/>
            <person name="Maruyama T."/>
            <person name="Minagawa J."/>
            <person name="Obokata J."/>
            <person name="Shigenobu S."/>
        </authorList>
    </citation>
    <scope>NUCLEOTIDE SEQUENCE [LARGE SCALE GENOMIC DNA]</scope>
</reference>
<organism evidence="1 2">
    <name type="scientific">Elysia marginata</name>
    <dbReference type="NCBI Taxonomy" id="1093978"/>
    <lineage>
        <taxon>Eukaryota</taxon>
        <taxon>Metazoa</taxon>
        <taxon>Spiralia</taxon>
        <taxon>Lophotrochozoa</taxon>
        <taxon>Mollusca</taxon>
        <taxon>Gastropoda</taxon>
        <taxon>Heterobranchia</taxon>
        <taxon>Euthyneura</taxon>
        <taxon>Panpulmonata</taxon>
        <taxon>Sacoglossa</taxon>
        <taxon>Placobranchoidea</taxon>
        <taxon>Plakobranchidae</taxon>
        <taxon>Elysia</taxon>
    </lineage>
</organism>
<dbReference type="AlphaFoldDB" id="A0AAV4H257"/>
<proteinExistence type="predicted"/>
<protein>
    <submittedName>
        <fullName evidence="1">Uncharacterized protein</fullName>
    </submittedName>
</protein>
<accession>A0AAV4H257</accession>
<gene>
    <name evidence="1" type="ORF">ElyMa_002596800</name>
</gene>
<dbReference type="Proteomes" id="UP000762676">
    <property type="component" value="Unassembled WGS sequence"/>
</dbReference>
<dbReference type="EMBL" id="BMAT01005357">
    <property type="protein sequence ID" value="GFR91607.1"/>
    <property type="molecule type" value="Genomic_DNA"/>
</dbReference>
<comment type="caution">
    <text evidence="1">The sequence shown here is derived from an EMBL/GenBank/DDBJ whole genome shotgun (WGS) entry which is preliminary data.</text>
</comment>
<sequence length="118" mass="13701">MALLKDYCAHMQNVSLLDVVLPEKNNLQARTPQGHTLSELYVYRDAYFHPEMTVIEWRQNIIDSRLAGGPPYGKITCWNDVHEAMLTWKKRLELLPKDTSPIKVYQCAPIRALDFLGW</sequence>